<dbReference type="PANTHER" id="PTHR45838:SF4">
    <property type="entry name" value="HISTONE-LYSINE N-METHYLTRANSFERASE TRITHORAX"/>
    <property type="match status" value="1"/>
</dbReference>
<feature type="region of interest" description="Disordered" evidence="7">
    <location>
        <begin position="642"/>
        <end position="661"/>
    </location>
</feature>
<feature type="compositionally biased region" description="Polar residues" evidence="7">
    <location>
        <begin position="933"/>
        <end position="948"/>
    </location>
</feature>
<keyword evidence="4" id="KW-0805">Transcription regulation</keyword>
<protein>
    <recommendedName>
        <fullName evidence="8">PHD-type domain-containing protein</fullName>
    </recommendedName>
</protein>
<feature type="region of interest" description="Disordered" evidence="7">
    <location>
        <begin position="1"/>
        <end position="132"/>
    </location>
</feature>
<evidence type="ECO:0000256" key="4">
    <source>
        <dbReference type="ARBA" id="ARBA00023015"/>
    </source>
</evidence>
<dbReference type="PROSITE" id="PS50016">
    <property type="entry name" value="ZF_PHD_2"/>
    <property type="match status" value="1"/>
</dbReference>
<evidence type="ECO:0000256" key="1">
    <source>
        <dbReference type="ARBA" id="ARBA00022723"/>
    </source>
</evidence>
<dbReference type="SMART" id="SM00249">
    <property type="entry name" value="PHD"/>
    <property type="match status" value="3"/>
</dbReference>
<keyword evidence="5" id="KW-0804">Transcription</keyword>
<keyword evidence="3" id="KW-0862">Zinc</keyword>
<organism evidence="9 10">
    <name type="scientific">Entomortierella parvispora</name>
    <dbReference type="NCBI Taxonomy" id="205924"/>
    <lineage>
        <taxon>Eukaryota</taxon>
        <taxon>Fungi</taxon>
        <taxon>Fungi incertae sedis</taxon>
        <taxon>Mucoromycota</taxon>
        <taxon>Mortierellomycotina</taxon>
        <taxon>Mortierellomycetes</taxon>
        <taxon>Mortierellales</taxon>
        <taxon>Mortierellaceae</taxon>
        <taxon>Entomortierella</taxon>
    </lineage>
</organism>
<evidence type="ECO:0000256" key="2">
    <source>
        <dbReference type="ARBA" id="ARBA00022771"/>
    </source>
</evidence>
<dbReference type="EMBL" id="BQFW01000002">
    <property type="protein sequence ID" value="GJJ69488.1"/>
    <property type="molecule type" value="Genomic_DNA"/>
</dbReference>
<keyword evidence="1" id="KW-0479">Metal-binding</keyword>
<dbReference type="InterPro" id="IPR001965">
    <property type="entry name" value="Znf_PHD"/>
</dbReference>
<feature type="region of interest" description="Disordered" evidence="7">
    <location>
        <begin position="757"/>
        <end position="799"/>
    </location>
</feature>
<feature type="compositionally biased region" description="Polar residues" evidence="7">
    <location>
        <begin position="106"/>
        <end position="123"/>
    </location>
</feature>
<proteinExistence type="predicted"/>
<dbReference type="OrthoDB" id="787137at2759"/>
<accession>A0A9P3LSZ8</accession>
<evidence type="ECO:0000256" key="3">
    <source>
        <dbReference type="ARBA" id="ARBA00022833"/>
    </source>
</evidence>
<dbReference type="Proteomes" id="UP000827284">
    <property type="component" value="Unassembled WGS sequence"/>
</dbReference>
<dbReference type="GO" id="GO:0035097">
    <property type="term" value="C:histone methyltransferase complex"/>
    <property type="evidence" value="ECO:0007669"/>
    <property type="project" value="TreeGrafter"/>
</dbReference>
<dbReference type="GO" id="GO:0045893">
    <property type="term" value="P:positive regulation of DNA-templated transcription"/>
    <property type="evidence" value="ECO:0007669"/>
    <property type="project" value="TreeGrafter"/>
</dbReference>
<feature type="compositionally biased region" description="Basic and acidic residues" evidence="7">
    <location>
        <begin position="156"/>
        <end position="165"/>
    </location>
</feature>
<gene>
    <name evidence="9" type="ORF">EMPS_01834</name>
</gene>
<feature type="compositionally biased region" description="Basic and acidic residues" evidence="7">
    <location>
        <begin position="1137"/>
        <end position="1153"/>
    </location>
</feature>
<feature type="compositionally biased region" description="Polar residues" evidence="7">
    <location>
        <begin position="1248"/>
        <end position="1264"/>
    </location>
</feature>
<evidence type="ECO:0000256" key="7">
    <source>
        <dbReference type="SAM" id="MobiDB-lite"/>
    </source>
</evidence>
<feature type="compositionally biased region" description="Low complexity" evidence="7">
    <location>
        <begin position="208"/>
        <end position="225"/>
    </location>
</feature>
<dbReference type="InterPro" id="IPR013083">
    <property type="entry name" value="Znf_RING/FYVE/PHD"/>
</dbReference>
<evidence type="ECO:0000313" key="9">
    <source>
        <dbReference type="EMBL" id="GJJ69488.1"/>
    </source>
</evidence>
<feature type="region of interest" description="Disordered" evidence="7">
    <location>
        <begin position="1103"/>
        <end position="1170"/>
    </location>
</feature>
<feature type="compositionally biased region" description="Low complexity" evidence="7">
    <location>
        <begin position="1110"/>
        <end position="1134"/>
    </location>
</feature>
<evidence type="ECO:0000256" key="6">
    <source>
        <dbReference type="PROSITE-ProRule" id="PRU00146"/>
    </source>
</evidence>
<dbReference type="InterPro" id="IPR019787">
    <property type="entry name" value="Znf_PHD-finger"/>
</dbReference>
<keyword evidence="2 6" id="KW-0863">Zinc-finger</keyword>
<feature type="domain" description="PHD-type" evidence="8">
    <location>
        <begin position="820"/>
        <end position="880"/>
    </location>
</feature>
<feature type="compositionally biased region" description="Polar residues" evidence="7">
    <location>
        <begin position="1"/>
        <end position="10"/>
    </location>
</feature>
<dbReference type="GO" id="GO:0042800">
    <property type="term" value="F:histone H3K4 methyltransferase activity"/>
    <property type="evidence" value="ECO:0007669"/>
    <property type="project" value="TreeGrafter"/>
</dbReference>
<dbReference type="Gene3D" id="3.30.40.10">
    <property type="entry name" value="Zinc/RING finger domain, C3HC4 (zinc finger)"/>
    <property type="match status" value="1"/>
</dbReference>
<reference evidence="9" key="2">
    <citation type="journal article" date="2022" name="Microbiol. Resour. Announc.">
        <title>Whole-Genome Sequence of Entomortierella parvispora E1425, a Mucoromycotan Fungus Associated with Burkholderiaceae-Related Endosymbiotic Bacteria.</title>
        <authorList>
            <person name="Herlambang A."/>
            <person name="Guo Y."/>
            <person name="Takashima Y."/>
            <person name="Narisawa K."/>
            <person name="Ohta H."/>
            <person name="Nishizawa T."/>
        </authorList>
    </citation>
    <scope>NUCLEOTIDE SEQUENCE</scope>
    <source>
        <strain evidence="9">E1425</strain>
    </source>
</reference>
<feature type="compositionally biased region" description="Basic and acidic residues" evidence="7">
    <location>
        <begin position="1221"/>
        <end position="1230"/>
    </location>
</feature>
<feature type="compositionally biased region" description="Basic residues" evidence="7">
    <location>
        <begin position="784"/>
        <end position="797"/>
    </location>
</feature>
<dbReference type="GO" id="GO:0008270">
    <property type="term" value="F:zinc ion binding"/>
    <property type="evidence" value="ECO:0007669"/>
    <property type="project" value="UniProtKB-KW"/>
</dbReference>
<evidence type="ECO:0000259" key="8">
    <source>
        <dbReference type="PROSITE" id="PS50016"/>
    </source>
</evidence>
<comment type="caution">
    <text evidence="9">The sequence shown here is derived from an EMBL/GenBank/DDBJ whole genome shotgun (WGS) entry which is preliminary data.</text>
</comment>
<dbReference type="SUPFAM" id="SSF57903">
    <property type="entry name" value="FYVE/PHD zinc finger"/>
    <property type="match status" value="1"/>
</dbReference>
<feature type="region of interest" description="Disordered" evidence="7">
    <location>
        <begin position="144"/>
        <end position="262"/>
    </location>
</feature>
<feature type="region of interest" description="Disordered" evidence="7">
    <location>
        <begin position="902"/>
        <end position="970"/>
    </location>
</feature>
<dbReference type="AlphaFoldDB" id="A0A9P3LSZ8"/>
<evidence type="ECO:0000256" key="5">
    <source>
        <dbReference type="ARBA" id="ARBA00023163"/>
    </source>
</evidence>
<feature type="compositionally biased region" description="Acidic residues" evidence="7">
    <location>
        <begin position="1210"/>
        <end position="1220"/>
    </location>
</feature>
<keyword evidence="10" id="KW-1185">Reference proteome</keyword>
<sequence length="1264" mass="136336">MQAPATTAMSSAEVDDNLQERSPTPSRRPMLISTSTSHFRESRGMRSSLESDDESEDTKQIQSENELDMALDPSNDHGRDMSTGASFGTRTGAKRPPPPPLRHNRSLSYDTHSAWTGNNSSMPSPLASPVTATANSLTSLSISHNNASPYAFSGRDLSRITVPRERKTRPYSMASGEAMLSQDYNQIQTGPGEGNQPGHSSTGRLSDLEPSSSASLSTSQPSQPQDGTDSKRIGGMVRDKEKQGSSGASRPNDLRSPTLKPTSQQRVNLFNLVSTGYLPANTLAVFREHSALVTEKGTLLPQATGTEPAALVPLLQNEYETPSAWATAMVKAGRTGKVAVNGWSAIKISIHQDASLQTMFAGQGMAEVSLDVLRKRYLADMTDDVSEATENGASGADDASYDRKKRKRPSARAAEKAALRIATQSENNGHGKDKGREPIRRQRKRTLSDLSGMVSSELFENRQLHLEAAGALFAMQDSASTLGHRNKHRRPTALTLESVARRRQEIASAAHSSGQSAIPTLRLFKVLSMEVLNSSSSLSPDACGVCIPSTTPNTEKVVGPTLDKPLSPPIQQDNRKTVRCRDCRVEFYADCKLEEQPVLLDGSWTCARCSTCSLCQISAHQLPTLDPLKEEKTDVSMEIDGAIPEEGSHTALDGSGKSPERETKQEQVAILTCSQCRNLVHLDCQLKKEPSLKEVLRLGKAPLSRTELGFSGSIFWTCFSCRNCIECGYQLPAEVCKGVPAIDRDLGENTIKQELQLPAVPYDSAPPKGRHQRSTSLDRGGGQGKKKTKDRHPHPRHGLVEGWSHDFSLCPSCTALSEKGNICPLCCRIYQDDDYETPMIFCDGCSLWVHVACDKGLEDRDYEELGEDSRQYFCPSCVPTPIPSPTCSSSSSVFSAFNSVEQSPWQGPMPNRPGSGAYPYSRQASDFSREDTSSGNEADSWQMHSNRSYRMEDSGSGGGGGNSSSSSRRKDDILDLIRAAREISDSEWSSSRLNSPSIGGSCSGANGAYSPIYPSTSSTHSRTVSLSLDSVAEVAAAEALLTIFSSGASTPISSTPYTSYPPSPYEPSVTGTFLPPAALATSHESRHYYSVVHSPQDLPPLMSSMAVFTPSSDQESTTSASSSSFSSSAPTAQPGGSHKDGLHRYGPPEDYFNRRPFAGLPVPPPRGPVQYHQIGQELQLSSPFTAASGTVKGLAGQAIDAKEILLDSEDIVMSEEEGEKNEEANRDKNEGISSQRSYSSMGPALESTLESTLSTKVLPSPNAT</sequence>
<dbReference type="PANTHER" id="PTHR45838">
    <property type="entry name" value="HISTONE-LYSINE-N-METHYLTRANSFERASE 2 KMT2 FAMILY MEMBER"/>
    <property type="match status" value="1"/>
</dbReference>
<feature type="region of interest" description="Disordered" evidence="7">
    <location>
        <begin position="1210"/>
        <end position="1264"/>
    </location>
</feature>
<feature type="compositionally biased region" description="Basic and acidic residues" evidence="7">
    <location>
        <begin position="228"/>
        <end position="243"/>
    </location>
</feature>
<name>A0A9P3LSZ8_9FUNG</name>
<feature type="compositionally biased region" description="Basic and acidic residues" evidence="7">
    <location>
        <begin position="429"/>
        <end position="440"/>
    </location>
</feature>
<feature type="region of interest" description="Disordered" evidence="7">
    <location>
        <begin position="386"/>
        <end position="447"/>
    </location>
</feature>
<evidence type="ECO:0000313" key="10">
    <source>
        <dbReference type="Proteomes" id="UP000827284"/>
    </source>
</evidence>
<feature type="compositionally biased region" description="Polar residues" evidence="7">
    <location>
        <begin position="1231"/>
        <end position="1240"/>
    </location>
</feature>
<dbReference type="InterPro" id="IPR011011">
    <property type="entry name" value="Znf_FYVE_PHD"/>
</dbReference>
<reference evidence="9" key="1">
    <citation type="submission" date="2021-11" db="EMBL/GenBank/DDBJ databases">
        <authorList>
            <person name="Herlambang A."/>
            <person name="Guo Y."/>
            <person name="Takashima Y."/>
            <person name="Nishizawa T."/>
        </authorList>
    </citation>
    <scope>NUCLEOTIDE SEQUENCE</scope>
    <source>
        <strain evidence="9">E1425</strain>
    </source>
</reference>